<organism evidence="2 3">
    <name type="scientific">Modicisalibacter muralis</name>
    <dbReference type="NCBI Taxonomy" id="119000"/>
    <lineage>
        <taxon>Bacteria</taxon>
        <taxon>Pseudomonadati</taxon>
        <taxon>Pseudomonadota</taxon>
        <taxon>Gammaproteobacteria</taxon>
        <taxon>Oceanospirillales</taxon>
        <taxon>Halomonadaceae</taxon>
        <taxon>Modicisalibacter</taxon>
    </lineage>
</organism>
<evidence type="ECO:0000313" key="3">
    <source>
        <dbReference type="Proteomes" id="UP000198654"/>
    </source>
</evidence>
<gene>
    <name evidence="2" type="ORF">SAMN05661010_02957</name>
</gene>
<proteinExistence type="predicted"/>
<evidence type="ECO:0000256" key="1">
    <source>
        <dbReference type="SAM" id="MobiDB-lite"/>
    </source>
</evidence>
<keyword evidence="3" id="KW-1185">Reference proteome</keyword>
<evidence type="ECO:0000313" key="2">
    <source>
        <dbReference type="EMBL" id="SDL95083.1"/>
    </source>
</evidence>
<sequence length="93" mass="10614">MGISLGALADDYDWQDQHQPWQERHWPSPQIEVIVDGLHIDEREQSVESADDRESGATICHQAGGTTWSTRELPCEERMPPERSKVWSTSPDN</sequence>
<feature type="region of interest" description="Disordered" evidence="1">
    <location>
        <begin position="74"/>
        <end position="93"/>
    </location>
</feature>
<feature type="compositionally biased region" description="Basic and acidic residues" evidence="1">
    <location>
        <begin position="74"/>
        <end position="85"/>
    </location>
</feature>
<dbReference type="Proteomes" id="UP000198654">
    <property type="component" value="Unassembled WGS sequence"/>
</dbReference>
<reference evidence="2 3" key="1">
    <citation type="submission" date="2016-10" db="EMBL/GenBank/DDBJ databases">
        <authorList>
            <person name="de Groot N.N."/>
        </authorList>
    </citation>
    <scope>NUCLEOTIDE SEQUENCE [LARGE SCALE GENOMIC DNA]</scope>
    <source>
        <strain evidence="2 3">DSM 14789</strain>
    </source>
</reference>
<accession>A0A1G9P938</accession>
<name>A0A1G9P938_9GAMM</name>
<dbReference type="AlphaFoldDB" id="A0A1G9P938"/>
<protein>
    <submittedName>
        <fullName evidence="2">Uncharacterized protein</fullName>
    </submittedName>
</protein>
<dbReference type="EMBL" id="FNGI01000009">
    <property type="protein sequence ID" value="SDL95083.1"/>
    <property type="molecule type" value="Genomic_DNA"/>
</dbReference>